<dbReference type="EMBL" id="KI913976">
    <property type="protein sequence ID" value="ETV96476.1"/>
    <property type="molecule type" value="Genomic_DNA"/>
</dbReference>
<organism evidence="1">
    <name type="scientific">Aphanomyces invadans</name>
    <dbReference type="NCBI Taxonomy" id="157072"/>
    <lineage>
        <taxon>Eukaryota</taxon>
        <taxon>Sar</taxon>
        <taxon>Stramenopiles</taxon>
        <taxon>Oomycota</taxon>
        <taxon>Saprolegniomycetes</taxon>
        <taxon>Saprolegniales</taxon>
        <taxon>Verrucalvaceae</taxon>
        <taxon>Aphanomyces</taxon>
    </lineage>
</organism>
<dbReference type="EMBL" id="QUSY01003281">
    <property type="protein sequence ID" value="RHY18117.1"/>
    <property type="molecule type" value="Genomic_DNA"/>
</dbReference>
<proteinExistence type="predicted"/>
<gene>
    <name evidence="2" type="ORF">DYB32_010434</name>
    <name evidence="1" type="ORF">H310_10211</name>
</gene>
<evidence type="ECO:0000313" key="1">
    <source>
        <dbReference type="EMBL" id="ETV96476.1"/>
    </source>
</evidence>
<sequence>MSAENASQLPLLALPATSIEDAHAVPNVTVGGASVALDHLGPIVVQPDGTLMRISDWATKTDHEKQTISRVIAKRNKERLEALQAAQNSELD</sequence>
<keyword evidence="3" id="KW-1185">Reference proteome</keyword>
<protein>
    <submittedName>
        <fullName evidence="1">Uncharacterized protein</fullName>
    </submittedName>
</protein>
<dbReference type="AlphaFoldDB" id="A0A024TS87"/>
<name>A0A024TS87_9STRA</name>
<evidence type="ECO:0000313" key="2">
    <source>
        <dbReference type="EMBL" id="RHY18117.1"/>
    </source>
</evidence>
<evidence type="ECO:0000313" key="3">
    <source>
        <dbReference type="Proteomes" id="UP000285060"/>
    </source>
</evidence>
<reference evidence="2 3" key="2">
    <citation type="submission" date="2018-08" db="EMBL/GenBank/DDBJ databases">
        <title>Aphanomyces genome sequencing and annotation.</title>
        <authorList>
            <person name="Minardi D."/>
            <person name="Oidtmann B."/>
            <person name="Van Der Giezen M."/>
            <person name="Studholme D.J."/>
        </authorList>
    </citation>
    <scope>NUCLEOTIDE SEQUENCE [LARGE SCALE GENOMIC DNA]</scope>
    <source>
        <strain evidence="2 3">NJM0002</strain>
    </source>
</reference>
<dbReference type="Proteomes" id="UP000285060">
    <property type="component" value="Unassembled WGS sequence"/>
</dbReference>
<accession>A0A024TS87</accession>
<dbReference type="PANTHER" id="PTHR39474">
    <property type="entry name" value="UNNAMED PRODUCT"/>
    <property type="match status" value="1"/>
</dbReference>
<dbReference type="GeneID" id="20087261"/>
<dbReference type="STRING" id="157072.A0A024TS87"/>
<dbReference type="RefSeq" id="XP_008874739.1">
    <property type="nucleotide sequence ID" value="XM_008876517.1"/>
</dbReference>
<dbReference type="PANTHER" id="PTHR39474:SF1">
    <property type="entry name" value="FUNGAL SPECIFIC TRANSCRIPTION FACTOR"/>
    <property type="match status" value="1"/>
</dbReference>
<reference evidence="1" key="1">
    <citation type="submission" date="2013-12" db="EMBL/GenBank/DDBJ databases">
        <title>The Genome Sequence of Aphanomyces invadans NJM9701.</title>
        <authorList>
            <consortium name="The Broad Institute Genomics Platform"/>
            <person name="Russ C."/>
            <person name="Tyler B."/>
            <person name="van West P."/>
            <person name="Dieguez-Uribeondo J."/>
            <person name="Young S.K."/>
            <person name="Zeng Q."/>
            <person name="Gargeya S."/>
            <person name="Fitzgerald M."/>
            <person name="Abouelleil A."/>
            <person name="Alvarado L."/>
            <person name="Chapman S.B."/>
            <person name="Gainer-Dewar J."/>
            <person name="Goldberg J."/>
            <person name="Griggs A."/>
            <person name="Gujja S."/>
            <person name="Hansen M."/>
            <person name="Howarth C."/>
            <person name="Imamovic A."/>
            <person name="Ireland A."/>
            <person name="Larimer J."/>
            <person name="McCowan C."/>
            <person name="Murphy C."/>
            <person name="Pearson M."/>
            <person name="Poon T.W."/>
            <person name="Priest M."/>
            <person name="Roberts A."/>
            <person name="Saif S."/>
            <person name="Shea T."/>
            <person name="Sykes S."/>
            <person name="Wortman J."/>
            <person name="Nusbaum C."/>
            <person name="Birren B."/>
        </authorList>
    </citation>
    <scope>NUCLEOTIDE SEQUENCE [LARGE SCALE GENOMIC DNA]</scope>
    <source>
        <strain evidence="1">NJM9701</strain>
    </source>
</reference>
<dbReference type="eggNOG" id="ENOG502S84A">
    <property type="taxonomic scope" value="Eukaryota"/>
</dbReference>
<dbReference type="OrthoDB" id="4590138at2759"/>
<dbReference type="VEuPathDB" id="FungiDB:H310_10211"/>